<protein>
    <submittedName>
        <fullName evidence="1">Uncharacterized protein</fullName>
    </submittedName>
</protein>
<evidence type="ECO:0000313" key="2">
    <source>
        <dbReference type="Proteomes" id="UP000254771"/>
    </source>
</evidence>
<dbReference type="Gene3D" id="2.60.120.560">
    <property type="entry name" value="Exo-inulinase, domain 1"/>
    <property type="match status" value="1"/>
</dbReference>
<gene>
    <name evidence="1" type="ORF">DIZ78_09395</name>
</gene>
<dbReference type="AlphaFoldDB" id="A0A370DPR2"/>
<evidence type="ECO:0000313" key="1">
    <source>
        <dbReference type="EMBL" id="RDH86374.1"/>
    </source>
</evidence>
<reference evidence="1 2" key="1">
    <citation type="journal article" date="2018" name="ISME J.">
        <title>Endosymbiont genomes yield clues of tubeworm success.</title>
        <authorList>
            <person name="Li Y."/>
            <person name="Liles M.R."/>
            <person name="Halanych K.M."/>
        </authorList>
    </citation>
    <scope>NUCLEOTIDE SEQUENCE [LARGE SCALE GENOMIC DNA]</scope>
    <source>
        <strain evidence="1">A1462</strain>
    </source>
</reference>
<proteinExistence type="predicted"/>
<dbReference type="EMBL" id="QFXE01000010">
    <property type="protein sequence ID" value="RDH86374.1"/>
    <property type="molecule type" value="Genomic_DNA"/>
</dbReference>
<name>A0A370DPR2_9GAMM</name>
<organism evidence="1 2">
    <name type="scientific">endosymbiont of Escarpia spicata</name>
    <dbReference type="NCBI Taxonomy" id="2200908"/>
    <lineage>
        <taxon>Bacteria</taxon>
        <taxon>Pseudomonadati</taxon>
        <taxon>Pseudomonadota</taxon>
        <taxon>Gammaproteobacteria</taxon>
        <taxon>sulfur-oxidizing symbionts</taxon>
    </lineage>
</organism>
<accession>A0A370DPR2</accession>
<keyword evidence="2" id="KW-1185">Reference proteome</keyword>
<dbReference type="Proteomes" id="UP000254771">
    <property type="component" value="Unassembled WGS sequence"/>
</dbReference>
<comment type="caution">
    <text evidence="1">The sequence shown here is derived from an EMBL/GenBank/DDBJ whole genome shotgun (WGS) entry which is preliminary data.</text>
</comment>
<sequence>MALQESDNFTRSNEDLGDTGSLWTEFVGGSGSRAQLVSNQLDGYTADSSGKCSMTGIDPTLITDADEEVRIKLSNNVGFCGVALRAVQYSTDDTNAYFYFLKGGTAYIYKRNAGGWSAMASSSITASGSTLYDCTCKAIANGANVDLTFIFDVGGANEVTVSHTDTSSVLTAKGTLGVGCGTGYSSYAFLADNFEYYDTSGGGTTIDSDQPMAIDWSADVRADSGMPLDFLTALSSDNSLPVAWSLPVSADGATPIEHRSVIQSDSSIPVGASGGVDSDQLTPIEWSGALVVNADAQMPIDWSASIQSDQGIPADHIQTIVTDQAVPVAFDIGVVADQAAALEWLASIGVDKQMLIEWRGAVTINSDQIIPIEWDGDGPAFISGVDVWRLDARGTLWRLPARAAVWKLKKH</sequence>